<comment type="caution">
    <text evidence="1">The sequence shown here is derived from an EMBL/GenBank/DDBJ whole genome shotgun (WGS) entry which is preliminary data.</text>
</comment>
<sequence>MEVPFSPPLFNPISINISYSPQAPFPSFSIDPSPKAAASSSSSGCIDLLCNLSLCSNLLFCRAGIETRPQVIDPLGLIILGTESGNAGFTFGN</sequence>
<reference evidence="1" key="1">
    <citation type="journal article" date="2023" name="bioRxiv">
        <title>Improved chromosome-level genome assembly for marigold (Tagetes erecta).</title>
        <authorList>
            <person name="Jiang F."/>
            <person name="Yuan L."/>
            <person name="Wang S."/>
            <person name="Wang H."/>
            <person name="Xu D."/>
            <person name="Wang A."/>
            <person name="Fan W."/>
        </authorList>
    </citation>
    <scope>NUCLEOTIDE SEQUENCE</scope>
    <source>
        <strain evidence="1">WSJ</strain>
        <tissue evidence="1">Leaf</tissue>
    </source>
</reference>
<keyword evidence="2" id="KW-1185">Reference proteome</keyword>
<proteinExistence type="predicted"/>
<protein>
    <submittedName>
        <fullName evidence="1">Uncharacterized protein</fullName>
    </submittedName>
</protein>
<organism evidence="1 2">
    <name type="scientific">Tagetes erecta</name>
    <name type="common">African marigold</name>
    <dbReference type="NCBI Taxonomy" id="13708"/>
    <lineage>
        <taxon>Eukaryota</taxon>
        <taxon>Viridiplantae</taxon>
        <taxon>Streptophyta</taxon>
        <taxon>Embryophyta</taxon>
        <taxon>Tracheophyta</taxon>
        <taxon>Spermatophyta</taxon>
        <taxon>Magnoliopsida</taxon>
        <taxon>eudicotyledons</taxon>
        <taxon>Gunneridae</taxon>
        <taxon>Pentapetalae</taxon>
        <taxon>asterids</taxon>
        <taxon>campanulids</taxon>
        <taxon>Asterales</taxon>
        <taxon>Asteraceae</taxon>
        <taxon>Asteroideae</taxon>
        <taxon>Heliantheae alliance</taxon>
        <taxon>Tageteae</taxon>
        <taxon>Tagetes</taxon>
    </lineage>
</organism>
<evidence type="ECO:0000313" key="1">
    <source>
        <dbReference type="EMBL" id="KAK1415737.1"/>
    </source>
</evidence>
<dbReference type="EMBL" id="JAUHHV010000008">
    <property type="protein sequence ID" value="KAK1415737.1"/>
    <property type="molecule type" value="Genomic_DNA"/>
</dbReference>
<name>A0AAD8K7R0_TARER</name>
<dbReference type="Proteomes" id="UP001229421">
    <property type="component" value="Unassembled WGS sequence"/>
</dbReference>
<accession>A0AAD8K7R0</accession>
<gene>
    <name evidence="1" type="ORF">QVD17_31522</name>
</gene>
<dbReference type="AlphaFoldDB" id="A0AAD8K7R0"/>
<evidence type="ECO:0000313" key="2">
    <source>
        <dbReference type="Proteomes" id="UP001229421"/>
    </source>
</evidence>